<keyword evidence="2" id="KW-1185">Reference proteome</keyword>
<name>A0A1W2AVA8_9RHOB</name>
<dbReference type="Proteomes" id="UP000192330">
    <property type="component" value="Unassembled WGS sequence"/>
</dbReference>
<dbReference type="InterPro" id="IPR038109">
    <property type="entry name" value="DNA_bind_recomb_sf"/>
</dbReference>
<gene>
    <name evidence="1" type="ORF">SAMN06295998_103317</name>
</gene>
<evidence type="ECO:0000313" key="2">
    <source>
        <dbReference type="Proteomes" id="UP000192330"/>
    </source>
</evidence>
<reference evidence="1 2" key="1">
    <citation type="submission" date="2017-04" db="EMBL/GenBank/DDBJ databases">
        <authorList>
            <person name="Afonso C.L."/>
            <person name="Miller P.J."/>
            <person name="Scott M.A."/>
            <person name="Spackman E."/>
            <person name="Goraichik I."/>
            <person name="Dimitrov K.M."/>
            <person name="Suarez D.L."/>
            <person name="Swayne D.E."/>
        </authorList>
    </citation>
    <scope>NUCLEOTIDE SEQUENCE [LARGE SCALE GENOMIC DNA]</scope>
    <source>
        <strain evidence="1 2">CGMCC 1.12644</strain>
    </source>
</reference>
<proteinExistence type="predicted"/>
<sequence length="87" mass="9898">MLVPDEPIAAVVREALEGYASGCFASQVEVLRFFKRNPHFLKDRKDGSLRSMTVTRRLKKVVYAGYVEAPKWKVAVREGKHEGLISY</sequence>
<dbReference type="EMBL" id="FWYD01000003">
    <property type="protein sequence ID" value="SMC64625.1"/>
    <property type="molecule type" value="Genomic_DNA"/>
</dbReference>
<evidence type="ECO:0000313" key="1">
    <source>
        <dbReference type="EMBL" id="SMC64625.1"/>
    </source>
</evidence>
<dbReference type="AlphaFoldDB" id="A0A1W2AVA8"/>
<accession>A0A1W2AVA8</accession>
<dbReference type="Gene3D" id="3.90.1750.20">
    <property type="entry name" value="Putative Large Serine Recombinase, Chain B, Domain 2"/>
    <property type="match status" value="1"/>
</dbReference>
<protein>
    <submittedName>
        <fullName evidence="1">Uncharacterized protein</fullName>
    </submittedName>
</protein>
<organism evidence="1 2">
    <name type="scientific">Primorskyibacter flagellatus</name>
    <dbReference type="NCBI Taxonomy" id="1387277"/>
    <lineage>
        <taxon>Bacteria</taxon>
        <taxon>Pseudomonadati</taxon>
        <taxon>Pseudomonadota</taxon>
        <taxon>Alphaproteobacteria</taxon>
        <taxon>Rhodobacterales</taxon>
        <taxon>Roseobacteraceae</taxon>
        <taxon>Primorskyibacter</taxon>
    </lineage>
</organism>